<reference evidence="2" key="1">
    <citation type="submission" date="2014-06" db="EMBL/GenBank/DDBJ databases">
        <title>Key roles for freshwater Actinobacteria revealed by deep metagenomic sequencing.</title>
        <authorList>
            <person name="Ghai R."/>
            <person name="Mizuno C.M."/>
            <person name="Picazo A."/>
            <person name="Camacho A."/>
            <person name="Rodriguez-Valera F."/>
        </authorList>
    </citation>
    <scope>NUCLEOTIDE SEQUENCE</scope>
</reference>
<sequence length="290" mass="31487">MKSVLCIDCGASSTKWSWRAKDGSLISGKAPHITGHIFDDAEWQRVNSVFLEIKNHIGEIDEFVIGVTGLDSTNQVSKELNVLLQKIFAIEKITLMNDMELAFSAFFSPGEGVFIYAGTGSVAASIDKNGTFQRAGGWGYLIADEGGGFWIGQQALKHVTSNWDRGALNWSDPLVAATMNKAGAKDWDGLRKFVYSGGRQVVASLAPEVAKAKSEGSEAAASILREAGSHLANLALELQERLGTTKFVAMGGVFKIDRLIFDSLSEKLNNDIQLVDADISREWIVKNIKS</sequence>
<dbReference type="InterPro" id="IPR043129">
    <property type="entry name" value="ATPase_NBD"/>
</dbReference>
<dbReference type="SUPFAM" id="SSF53067">
    <property type="entry name" value="Actin-like ATPase domain"/>
    <property type="match status" value="1"/>
</dbReference>
<comment type="caution">
    <text evidence="2">The sequence shown here is derived from an EMBL/GenBank/DDBJ whole genome shotgun (WGS) entry which is preliminary data.</text>
</comment>
<dbReference type="InterPro" id="IPR052519">
    <property type="entry name" value="Euk-type_GlcNAc_Kinase"/>
</dbReference>
<proteinExistence type="predicted"/>
<name>A0A094QF92_9ZZZZ</name>
<protein>
    <recommendedName>
        <fullName evidence="1">ATPase BadF/BadG/BcrA/BcrD type domain-containing protein</fullName>
    </recommendedName>
</protein>
<evidence type="ECO:0000313" key="2">
    <source>
        <dbReference type="EMBL" id="KGA20919.1"/>
    </source>
</evidence>
<dbReference type="AlphaFoldDB" id="A0A094QF92"/>
<evidence type="ECO:0000259" key="1">
    <source>
        <dbReference type="Pfam" id="PF01869"/>
    </source>
</evidence>
<dbReference type="PANTHER" id="PTHR43190">
    <property type="entry name" value="N-ACETYL-D-GLUCOSAMINE KINASE"/>
    <property type="match status" value="1"/>
</dbReference>
<dbReference type="InterPro" id="IPR002731">
    <property type="entry name" value="ATPase_BadF"/>
</dbReference>
<dbReference type="EMBL" id="JNSL01000018">
    <property type="protein sequence ID" value="KGA20919.1"/>
    <property type="molecule type" value="Genomic_DNA"/>
</dbReference>
<dbReference type="PANTHER" id="PTHR43190:SF3">
    <property type="entry name" value="N-ACETYL-D-GLUCOSAMINE KINASE"/>
    <property type="match status" value="1"/>
</dbReference>
<organism evidence="2">
    <name type="scientific">freshwater metagenome</name>
    <dbReference type="NCBI Taxonomy" id="449393"/>
    <lineage>
        <taxon>unclassified sequences</taxon>
        <taxon>metagenomes</taxon>
        <taxon>ecological metagenomes</taxon>
    </lineage>
</organism>
<dbReference type="Pfam" id="PF01869">
    <property type="entry name" value="BcrAD_BadFG"/>
    <property type="match status" value="1"/>
</dbReference>
<accession>A0A094QF92</accession>
<feature type="domain" description="ATPase BadF/BadG/BcrA/BcrD type" evidence="1">
    <location>
        <begin position="7"/>
        <end position="268"/>
    </location>
</feature>
<dbReference type="CDD" id="cd24007">
    <property type="entry name" value="ASKHA_NBD_eukNAGK-like"/>
    <property type="match status" value="1"/>
</dbReference>
<dbReference type="Gene3D" id="3.30.420.40">
    <property type="match status" value="2"/>
</dbReference>
<gene>
    <name evidence="2" type="ORF">GM51_4595</name>
</gene>